<keyword evidence="3" id="KW-1185">Reference proteome</keyword>
<dbReference type="RefSeq" id="WP_133819580.1">
    <property type="nucleotide sequence ID" value="NZ_SNZH01000009.1"/>
</dbReference>
<protein>
    <submittedName>
        <fullName evidence="2">Uncharacterized protein</fullName>
    </submittedName>
</protein>
<accession>A0A4R6YUR7</accession>
<reference evidence="2 3" key="1">
    <citation type="submission" date="2019-03" db="EMBL/GenBank/DDBJ databases">
        <title>Genomic Encyclopedia of Type Strains, Phase IV (KMG-IV): sequencing the most valuable type-strain genomes for metagenomic binning, comparative biology and taxonomic classification.</title>
        <authorList>
            <person name="Goeker M."/>
        </authorList>
    </citation>
    <scope>NUCLEOTIDE SEQUENCE [LARGE SCALE GENOMIC DNA]</scope>
    <source>
        <strain evidence="2 3">DSM 21667</strain>
    </source>
</reference>
<keyword evidence="1" id="KW-1133">Transmembrane helix</keyword>
<dbReference type="Proteomes" id="UP000295293">
    <property type="component" value="Unassembled WGS sequence"/>
</dbReference>
<evidence type="ECO:0000313" key="3">
    <source>
        <dbReference type="Proteomes" id="UP000295293"/>
    </source>
</evidence>
<evidence type="ECO:0000313" key="2">
    <source>
        <dbReference type="EMBL" id="TDR42087.1"/>
    </source>
</evidence>
<organism evidence="2 3">
    <name type="scientific">Tahibacter aquaticus</name>
    <dbReference type="NCBI Taxonomy" id="520092"/>
    <lineage>
        <taxon>Bacteria</taxon>
        <taxon>Pseudomonadati</taxon>
        <taxon>Pseudomonadota</taxon>
        <taxon>Gammaproteobacteria</taxon>
        <taxon>Lysobacterales</taxon>
        <taxon>Rhodanobacteraceae</taxon>
        <taxon>Tahibacter</taxon>
    </lineage>
</organism>
<gene>
    <name evidence="2" type="ORF">DFR29_109143</name>
</gene>
<sequence length="111" mass="10794">MQTTQTTDGNTALAKTALVAAEVLVPGASNIVAGNLGVGVATLVGTFAAVAVLAPTMPILGALAAIGLRVNSYKLATTGSSLMTDASAAFNAANERINKTPAAPPTASGKA</sequence>
<keyword evidence="1" id="KW-0812">Transmembrane</keyword>
<dbReference type="AlphaFoldDB" id="A0A4R6YUR7"/>
<keyword evidence="1" id="KW-0472">Membrane</keyword>
<feature type="transmembrane region" description="Helical" evidence="1">
    <location>
        <begin position="43"/>
        <end position="66"/>
    </location>
</feature>
<dbReference type="EMBL" id="SNZH01000009">
    <property type="protein sequence ID" value="TDR42087.1"/>
    <property type="molecule type" value="Genomic_DNA"/>
</dbReference>
<evidence type="ECO:0000256" key="1">
    <source>
        <dbReference type="SAM" id="Phobius"/>
    </source>
</evidence>
<comment type="caution">
    <text evidence="2">The sequence shown here is derived from an EMBL/GenBank/DDBJ whole genome shotgun (WGS) entry which is preliminary data.</text>
</comment>
<proteinExistence type="predicted"/>
<name>A0A4R6YUR7_9GAMM</name>